<dbReference type="RefSeq" id="WP_177265834.1">
    <property type="nucleotide sequence ID" value="NZ_JACRWC010000112.1"/>
</dbReference>
<dbReference type="Proteomes" id="UP000644115">
    <property type="component" value="Unassembled WGS sequence"/>
</dbReference>
<reference evidence="1" key="1">
    <citation type="submission" date="2020-08" db="EMBL/GenBank/DDBJ databases">
        <authorList>
            <person name="Liu C."/>
            <person name="Sun Q."/>
        </authorList>
    </citation>
    <scope>NUCLEOTIDE SEQUENCE</scope>
    <source>
        <strain evidence="1">BX16</strain>
    </source>
</reference>
<evidence type="ECO:0000313" key="2">
    <source>
        <dbReference type="Proteomes" id="UP000644115"/>
    </source>
</evidence>
<accession>A0A923NCG6</accession>
<organism evidence="1 2">
    <name type="scientific">Lentihominibacter faecis</name>
    <dbReference type="NCBI Taxonomy" id="2764712"/>
    <lineage>
        <taxon>Bacteria</taxon>
        <taxon>Bacillati</taxon>
        <taxon>Bacillota</taxon>
        <taxon>Clostridia</taxon>
        <taxon>Peptostreptococcales</taxon>
        <taxon>Anaerovoracaceae</taxon>
        <taxon>Lentihominibacter</taxon>
    </lineage>
</organism>
<sequence length="64" mass="7626">MDDFNGTDFQEGHMNVVSSTCRKFSRRHDFDMFSMSDYRSCENCRHLNGENQCEKNLEEGRRNL</sequence>
<proteinExistence type="predicted"/>
<dbReference type="EMBL" id="JACRWC010000112">
    <property type="protein sequence ID" value="MBC6000255.1"/>
    <property type="molecule type" value="Genomic_DNA"/>
</dbReference>
<name>A0A923NCG6_9FIRM</name>
<dbReference type="AlphaFoldDB" id="A0A923NCG6"/>
<protein>
    <submittedName>
        <fullName evidence="1">Uncharacterized protein</fullName>
    </submittedName>
</protein>
<gene>
    <name evidence="1" type="ORF">H8876_09610</name>
</gene>
<keyword evidence="2" id="KW-1185">Reference proteome</keyword>
<comment type="caution">
    <text evidence="1">The sequence shown here is derived from an EMBL/GenBank/DDBJ whole genome shotgun (WGS) entry which is preliminary data.</text>
</comment>
<evidence type="ECO:0000313" key="1">
    <source>
        <dbReference type="EMBL" id="MBC6000255.1"/>
    </source>
</evidence>